<evidence type="ECO:0000256" key="7">
    <source>
        <dbReference type="ARBA" id="ARBA00024852"/>
    </source>
</evidence>
<keyword evidence="6 8" id="KW-0342">GTP-binding</keyword>
<feature type="binding site" evidence="8">
    <location>
        <begin position="25"/>
        <end position="32"/>
    </location>
    <ligand>
        <name>GTP</name>
        <dbReference type="ChEBI" id="CHEBI:37565"/>
    </ligand>
</feature>
<evidence type="ECO:0000256" key="6">
    <source>
        <dbReference type="ARBA" id="ARBA00023134"/>
    </source>
</evidence>
<proteinExistence type="inferred from homology"/>
<dbReference type="FunFam" id="3.40.50.10050:FF:000001">
    <property type="entry name" value="Translation initiation factor IF-2"/>
    <property type="match status" value="1"/>
</dbReference>
<dbReference type="Proteomes" id="UP000183815">
    <property type="component" value="Unassembled WGS sequence"/>
</dbReference>
<evidence type="ECO:0000256" key="5">
    <source>
        <dbReference type="ARBA" id="ARBA00022917"/>
    </source>
</evidence>
<dbReference type="SUPFAM" id="SSF50447">
    <property type="entry name" value="Translation proteins"/>
    <property type="match status" value="1"/>
</dbReference>
<dbReference type="InterPro" id="IPR015760">
    <property type="entry name" value="TIF_IF2"/>
</dbReference>
<dbReference type="InterPro" id="IPR005225">
    <property type="entry name" value="Small_GTP-bd"/>
</dbReference>
<accession>A0A1J5TQK4</accession>
<feature type="binding site" evidence="8">
    <location>
        <begin position="87"/>
        <end position="91"/>
    </location>
    <ligand>
        <name>GTP</name>
        <dbReference type="ChEBI" id="CHEBI:37565"/>
    </ligand>
</feature>
<dbReference type="InterPro" id="IPR000795">
    <property type="entry name" value="T_Tr_GTP-bd_dom"/>
</dbReference>
<organism evidence="11 12">
    <name type="scientific">Marine Group III euryarchaeote CG-Bathy1</name>
    <dbReference type="NCBI Taxonomy" id="1889001"/>
    <lineage>
        <taxon>Archaea</taxon>
        <taxon>Methanobacteriati</taxon>
        <taxon>Thermoplasmatota</taxon>
        <taxon>Thermoplasmata</taxon>
        <taxon>Candidatus Thermoprofundales</taxon>
    </lineage>
</organism>
<dbReference type="InterPro" id="IPR023115">
    <property type="entry name" value="TIF_IF2_dom3"/>
</dbReference>
<evidence type="ECO:0000256" key="1">
    <source>
        <dbReference type="ARBA" id="ARBA00007733"/>
    </source>
</evidence>
<dbReference type="AlphaFoldDB" id="A0A1J5TQK4"/>
<gene>
    <name evidence="8" type="primary">infB</name>
    <name evidence="11" type="ORF">BEU04_04525</name>
</gene>
<dbReference type="NCBIfam" id="TIGR00231">
    <property type="entry name" value="small_GTP"/>
    <property type="match status" value="1"/>
</dbReference>
<comment type="similarity">
    <text evidence="1 8 9">Belongs to the TRAFAC class translation factor GTPase superfamily. Classic translation factor GTPase family. IF-2 subfamily.</text>
</comment>
<feature type="binding site" evidence="8">
    <location>
        <begin position="141"/>
        <end position="144"/>
    </location>
    <ligand>
        <name>GTP</name>
        <dbReference type="ChEBI" id="CHEBI:37565"/>
    </ligand>
</feature>
<dbReference type="InterPro" id="IPR029459">
    <property type="entry name" value="EFTU-type"/>
</dbReference>
<dbReference type="InterPro" id="IPR027417">
    <property type="entry name" value="P-loop_NTPase"/>
</dbReference>
<keyword evidence="3 8" id="KW-0396">Initiation factor</keyword>
<evidence type="ECO:0000256" key="3">
    <source>
        <dbReference type="ARBA" id="ARBA00022540"/>
    </source>
</evidence>
<dbReference type="InterPro" id="IPR004544">
    <property type="entry name" value="TF_aIF-2_arc"/>
</dbReference>
<dbReference type="SUPFAM" id="SSF52156">
    <property type="entry name" value="Initiation factor IF2/eIF5b, domain 3"/>
    <property type="match status" value="1"/>
</dbReference>
<keyword evidence="5 8" id="KW-0648">Protein biosynthesis</keyword>
<dbReference type="PANTHER" id="PTHR43381">
    <property type="entry name" value="TRANSLATION INITIATION FACTOR IF-2-RELATED"/>
    <property type="match status" value="1"/>
</dbReference>
<dbReference type="CDD" id="cd16266">
    <property type="entry name" value="IF2_aeIF5B_IV"/>
    <property type="match status" value="1"/>
</dbReference>
<evidence type="ECO:0000313" key="12">
    <source>
        <dbReference type="Proteomes" id="UP000183815"/>
    </source>
</evidence>
<dbReference type="CDD" id="cd01887">
    <property type="entry name" value="IF2_eIF5B"/>
    <property type="match status" value="1"/>
</dbReference>
<dbReference type="SUPFAM" id="SSF52540">
    <property type="entry name" value="P-loop containing nucleoside triphosphate hydrolases"/>
    <property type="match status" value="1"/>
</dbReference>
<dbReference type="Gene3D" id="2.40.30.10">
    <property type="entry name" value="Translation factors"/>
    <property type="match status" value="2"/>
</dbReference>
<dbReference type="PANTHER" id="PTHR43381:SF4">
    <property type="entry name" value="EUKARYOTIC TRANSLATION INITIATION FACTOR 5B"/>
    <property type="match status" value="1"/>
</dbReference>
<dbReference type="GO" id="GO:0005525">
    <property type="term" value="F:GTP binding"/>
    <property type="evidence" value="ECO:0007669"/>
    <property type="project" value="UniProtKB-KW"/>
</dbReference>
<dbReference type="Gene3D" id="3.40.50.10050">
    <property type="entry name" value="Translation initiation factor IF- 2, domain 3"/>
    <property type="match status" value="1"/>
</dbReference>
<dbReference type="HAMAP" id="MF_00100_A">
    <property type="entry name" value="IF_2_A"/>
    <property type="match status" value="1"/>
</dbReference>
<dbReference type="Pfam" id="PF00009">
    <property type="entry name" value="GTP_EFTU"/>
    <property type="match status" value="1"/>
</dbReference>
<evidence type="ECO:0000256" key="8">
    <source>
        <dbReference type="HAMAP-Rule" id="MF_00100"/>
    </source>
</evidence>
<comment type="caution">
    <text evidence="11">The sequence shown here is derived from an EMBL/GenBank/DDBJ whole genome shotgun (WGS) entry which is preliminary data.</text>
</comment>
<evidence type="ECO:0000256" key="2">
    <source>
        <dbReference type="ARBA" id="ARBA00020166"/>
    </source>
</evidence>
<dbReference type="PRINTS" id="PR00315">
    <property type="entry name" value="ELONGATNFCT"/>
</dbReference>
<sequence length="598" mass="66410">MDEEIKEEYDEDLESLRQPIVAVLGHVDHGKTSLLDFVRGTAIVDREAGAITQHIGATEVPLNDIVNVCGKLIKKDTIELPGLLFIDTPGHQAFSSLRTRGGGLADLAILVIDFNEGFKPQTIESLRILKQQKTPFVVALNKIDKISGWTSNGIGHLSNAKNQPAHATEAFQNRLWEIMADFGERGFDAAPYWEIDDFSKKIALVPTSVKETGEGIPELFMVLMGLAQKYLKKRLKLDEGMAEGTVLEMNEEKGLGKSLSIILYNGILNDSDKLVIGATNEPVVTRVKKILRPNALDEIRDPRMRFESSKIVKAAAGIKIVAPDLDGVVAGAPIYGVSNDIELENALSRLEESMVANVELDDEGVVIKADAIGSLEGLASELKEVGYPILKAGIGDISKKDIILAETSKPEIRAILGFNVKVLPEAKNELENSEVEVFESDIVYRLIDDYKEWRRKYDLEEEERIRKEFSHPGKYEILEGCVFRTRGPAVVGVRVHAGRIAVGQRVLRSDNEVIGRIKSMRRGDEVIKEANQGDEVAIAISNVTVGRQIKENDILYIEMNERDIIKIREAGVKLNLDEEEVIGEMQKIKKKDSPFWGR</sequence>
<dbReference type="GO" id="GO:0003743">
    <property type="term" value="F:translation initiation factor activity"/>
    <property type="evidence" value="ECO:0007669"/>
    <property type="project" value="UniProtKB-UniRule"/>
</dbReference>
<dbReference type="GO" id="GO:0005737">
    <property type="term" value="C:cytoplasm"/>
    <property type="evidence" value="ECO:0007669"/>
    <property type="project" value="TreeGrafter"/>
</dbReference>
<dbReference type="NCBIfam" id="NF003078">
    <property type="entry name" value="PRK04004.1"/>
    <property type="match status" value="1"/>
</dbReference>
<dbReference type="Pfam" id="PF11987">
    <property type="entry name" value="IF-2"/>
    <property type="match status" value="1"/>
</dbReference>
<dbReference type="EMBL" id="MIYU01000007">
    <property type="protein sequence ID" value="OIR18536.1"/>
    <property type="molecule type" value="Genomic_DNA"/>
</dbReference>
<evidence type="ECO:0000313" key="11">
    <source>
        <dbReference type="EMBL" id="OIR18536.1"/>
    </source>
</evidence>
<reference evidence="11 12" key="1">
    <citation type="submission" date="2016-08" db="EMBL/GenBank/DDBJ databases">
        <title>New Insights into Marine Group III Euryarchaeota, from dark to light.</title>
        <authorList>
            <person name="Haro-Moreno J.M."/>
            <person name="Rodriguez-Valera F."/>
            <person name="Lopez-Garcia P."/>
            <person name="Moreira D."/>
            <person name="Martin-Cuadrado A.B."/>
        </authorList>
    </citation>
    <scope>NUCLEOTIDE SEQUENCE [LARGE SCALE GENOMIC DNA]</scope>
    <source>
        <strain evidence="11">CG-Bathy1</strain>
    </source>
</reference>
<dbReference type="InterPro" id="IPR009000">
    <property type="entry name" value="Transl_B-barrel_sf"/>
</dbReference>
<name>A0A1J5TQK4_9ARCH</name>
<dbReference type="Gene3D" id="3.40.50.300">
    <property type="entry name" value="P-loop containing nucleotide triphosphate hydrolases"/>
    <property type="match status" value="1"/>
</dbReference>
<protein>
    <recommendedName>
        <fullName evidence="2 8">Probable translation initiation factor IF-2</fullName>
    </recommendedName>
</protein>
<evidence type="ECO:0000256" key="9">
    <source>
        <dbReference type="RuleBase" id="RU000644"/>
    </source>
</evidence>
<dbReference type="GO" id="GO:0003924">
    <property type="term" value="F:GTPase activity"/>
    <property type="evidence" value="ECO:0007669"/>
    <property type="project" value="UniProtKB-UniRule"/>
</dbReference>
<dbReference type="InterPro" id="IPR036925">
    <property type="entry name" value="TIF_IF2_dom3_sf"/>
</dbReference>
<dbReference type="Pfam" id="PF14578">
    <property type="entry name" value="GTP_EFTU_D4"/>
    <property type="match status" value="1"/>
</dbReference>
<dbReference type="FunFam" id="3.40.50.300:FF:000112">
    <property type="entry name" value="Eukaryotic translation initiation factor 5B"/>
    <property type="match status" value="1"/>
</dbReference>
<evidence type="ECO:0000259" key="10">
    <source>
        <dbReference type="PROSITE" id="PS51722"/>
    </source>
</evidence>
<keyword evidence="4 8" id="KW-0547">Nucleotide-binding</keyword>
<evidence type="ECO:0000256" key="4">
    <source>
        <dbReference type="ARBA" id="ARBA00022741"/>
    </source>
</evidence>
<comment type="function">
    <text evidence="7 8 9">Function in general translation initiation by promoting the binding of the formylmethionine-tRNA to ribosomes. Seems to function along with eIF-2.</text>
</comment>
<feature type="domain" description="Tr-type G" evidence="10">
    <location>
        <begin position="16"/>
        <end position="231"/>
    </location>
</feature>
<dbReference type="NCBIfam" id="TIGR00491">
    <property type="entry name" value="aIF-2"/>
    <property type="match status" value="1"/>
</dbReference>
<dbReference type="PROSITE" id="PS51722">
    <property type="entry name" value="G_TR_2"/>
    <property type="match status" value="1"/>
</dbReference>